<evidence type="ECO:0000313" key="2">
    <source>
        <dbReference type="Proteomes" id="UP001630127"/>
    </source>
</evidence>
<protein>
    <submittedName>
        <fullName evidence="1">Uncharacterized protein</fullName>
    </submittedName>
</protein>
<accession>A0ABD2ZSM9</accession>
<gene>
    <name evidence="1" type="ORF">ACH5RR_015266</name>
</gene>
<dbReference type="AlphaFoldDB" id="A0ABD2ZSM9"/>
<proteinExistence type="predicted"/>
<organism evidence="1 2">
    <name type="scientific">Cinchona calisaya</name>
    <dbReference type="NCBI Taxonomy" id="153742"/>
    <lineage>
        <taxon>Eukaryota</taxon>
        <taxon>Viridiplantae</taxon>
        <taxon>Streptophyta</taxon>
        <taxon>Embryophyta</taxon>
        <taxon>Tracheophyta</taxon>
        <taxon>Spermatophyta</taxon>
        <taxon>Magnoliopsida</taxon>
        <taxon>eudicotyledons</taxon>
        <taxon>Gunneridae</taxon>
        <taxon>Pentapetalae</taxon>
        <taxon>asterids</taxon>
        <taxon>lamiids</taxon>
        <taxon>Gentianales</taxon>
        <taxon>Rubiaceae</taxon>
        <taxon>Cinchonoideae</taxon>
        <taxon>Cinchoneae</taxon>
        <taxon>Cinchona</taxon>
    </lineage>
</organism>
<sequence length="123" mass="13049">MVVSSNIGRSKGVQAACVGDEQHELSKLTTSDFSSVSDGDMVASSAMGLLDFGSKTKINSSTRDHQGENVAAALHYSEIILAIPAAVRNAKRKTEIAQEISLAIDESNVVEKGRCFVDECSCL</sequence>
<reference evidence="1 2" key="1">
    <citation type="submission" date="2024-11" db="EMBL/GenBank/DDBJ databases">
        <title>A near-complete genome assembly of Cinchona calisaya.</title>
        <authorList>
            <person name="Lian D.C."/>
            <person name="Zhao X.W."/>
            <person name="Wei L."/>
        </authorList>
    </citation>
    <scope>NUCLEOTIDE SEQUENCE [LARGE SCALE GENOMIC DNA]</scope>
    <source>
        <tissue evidence="1">Nenye</tissue>
    </source>
</reference>
<evidence type="ECO:0000313" key="1">
    <source>
        <dbReference type="EMBL" id="KAL3522432.1"/>
    </source>
</evidence>
<keyword evidence="2" id="KW-1185">Reference proteome</keyword>
<dbReference type="Proteomes" id="UP001630127">
    <property type="component" value="Unassembled WGS sequence"/>
</dbReference>
<dbReference type="EMBL" id="JBJUIK010000007">
    <property type="protein sequence ID" value="KAL3522432.1"/>
    <property type="molecule type" value="Genomic_DNA"/>
</dbReference>
<comment type="caution">
    <text evidence="1">The sequence shown here is derived from an EMBL/GenBank/DDBJ whole genome shotgun (WGS) entry which is preliminary data.</text>
</comment>
<name>A0ABD2ZSM9_9GENT</name>